<dbReference type="PROSITE" id="PS51158">
    <property type="entry name" value="ALPHA_KINASE"/>
    <property type="match status" value="1"/>
</dbReference>
<evidence type="ECO:0000313" key="9">
    <source>
        <dbReference type="EMBL" id="CAD8214113.1"/>
    </source>
</evidence>
<sequence length="895" mass="105272">MDQNEQKEYIFKDICLLSIFCKDNSCQLDHSRIYVGFCIDYLRDEQQYYNDGGDDFSQSKCKNKNCNLWHFNSEKFNDQVAKKPINGIYPHNLCPKSCKSEDCKYLHREWAQKVCFDYILKVCRKAKCEFTHVRWEADFFKEEAISCSIIKDTTPENQCEKEKCNCGKHPVWLKDYCVRYLKGICPNKKCLKNHTDWEKINNRINQTNAVKSCIVIAKEIKKLAQSIPSFNEIVLLCQESEFNHYKKWFQEQNIIDVVFIMDLTGSMKPWKEIMQKTIAKIIDSFLNSINGYQVRVAFVGYRDICDGDDKLVYFSFTKKINEIQNFIQKIEVKGGGDEAEDVVSAFEQALKLNFSHHQDSLLCTFLLADAPCHGRDYHNIKSDDLIDKMPKNYFENVLEKYKQIKKNNFLCCVKINNKTDIMFEKMKAIIPLLTITTEKKPEELVDVVGFTLRMSVTESKKLKSQINDKFQYFKADFEKLKLDTLVAEYENENYWKTYHEMIDSMKRKGITGLKISIDINELNKEKDNSSTYIFKAFDAINNREVILKIPKKIVDNKGPISNEDIKEAEEIADVRFYSSCYACQMAYFFNQRLKDYKLLNEMQPLFYAHPILYKLDTPFYGMKTIYGETFIQIKYKFEKYTTNSVYSDKNKYFYSAFSHFSFQASQKNLVIMDLQGCNNILADPSIQTDQNWNSILDKDDTNRQNKGIEDFISIQHKECSQLCKKLQLQQVNQNSQINPNTCPQELLKNIYGICYDCDEFVNLEVEPLENEKYKKYKFNCQFCLTESQNILNSECKCCHYIYQTPINKEIKQQTNLGLCQDCKNKCINQTNKCLYCKRSCQKILKEITINNSPYYLCENALEYLQAFQCNKCNKPYKRNCIISIEDYDKKSFSCC</sequence>
<dbReference type="InterPro" id="IPR002035">
    <property type="entry name" value="VWF_A"/>
</dbReference>
<dbReference type="Proteomes" id="UP000689195">
    <property type="component" value="Unassembled WGS sequence"/>
</dbReference>
<keyword evidence="10" id="KW-1185">Reference proteome</keyword>
<gene>
    <name evidence="9" type="ORF">PPENT_87.1.T1960017</name>
</gene>
<dbReference type="AlphaFoldDB" id="A0A8S1YKG5"/>
<dbReference type="GO" id="GO:0005737">
    <property type="term" value="C:cytoplasm"/>
    <property type="evidence" value="ECO:0007669"/>
    <property type="project" value="TreeGrafter"/>
</dbReference>
<dbReference type="CDD" id="cd04515">
    <property type="entry name" value="Alpha_kinase"/>
    <property type="match status" value="1"/>
</dbReference>
<proteinExistence type="predicted"/>
<evidence type="ECO:0000256" key="1">
    <source>
        <dbReference type="ARBA" id="ARBA00004613"/>
    </source>
</evidence>
<keyword evidence="2" id="KW-0964">Secreted</keyword>
<evidence type="ECO:0000256" key="3">
    <source>
        <dbReference type="ARBA" id="ARBA00022527"/>
    </source>
</evidence>
<dbReference type="GO" id="GO:0005524">
    <property type="term" value="F:ATP binding"/>
    <property type="evidence" value="ECO:0007669"/>
    <property type="project" value="InterPro"/>
</dbReference>
<dbReference type="SMART" id="SM00811">
    <property type="entry name" value="Alpha_kinase"/>
    <property type="match status" value="1"/>
</dbReference>
<dbReference type="CDD" id="cd00198">
    <property type="entry name" value="vWFA"/>
    <property type="match status" value="1"/>
</dbReference>
<name>A0A8S1YKG5_9CILI</name>
<dbReference type="Pfam" id="PF25106">
    <property type="entry name" value="VWA_4"/>
    <property type="match status" value="1"/>
</dbReference>
<evidence type="ECO:0000256" key="5">
    <source>
        <dbReference type="ARBA" id="ARBA00022729"/>
    </source>
</evidence>
<accession>A0A8S1YKG5</accession>
<evidence type="ECO:0008006" key="11">
    <source>
        <dbReference type="Google" id="ProtNLM"/>
    </source>
</evidence>
<dbReference type="EMBL" id="CAJJDO010000196">
    <property type="protein sequence ID" value="CAD8214113.1"/>
    <property type="molecule type" value="Genomic_DNA"/>
</dbReference>
<dbReference type="PANTHER" id="PTHR47763">
    <property type="entry name" value="ALPHA-PROTEIN KINASE VWKA"/>
    <property type="match status" value="1"/>
</dbReference>
<organism evidence="9 10">
    <name type="scientific">Paramecium pentaurelia</name>
    <dbReference type="NCBI Taxonomy" id="43138"/>
    <lineage>
        <taxon>Eukaryota</taxon>
        <taxon>Sar</taxon>
        <taxon>Alveolata</taxon>
        <taxon>Ciliophora</taxon>
        <taxon>Intramacronucleata</taxon>
        <taxon>Oligohymenophorea</taxon>
        <taxon>Peniculida</taxon>
        <taxon>Parameciidae</taxon>
        <taxon>Paramecium</taxon>
    </lineage>
</organism>
<dbReference type="PANTHER" id="PTHR47763:SF5">
    <property type="entry name" value="CHROMOSOME UNDETERMINED SCAFFOLD_25, WHOLE GENOME SHOTGUN SEQUENCE"/>
    <property type="match status" value="1"/>
</dbReference>
<keyword evidence="3" id="KW-0723">Serine/threonine-protein kinase</keyword>
<evidence type="ECO:0000256" key="2">
    <source>
        <dbReference type="ARBA" id="ARBA00022525"/>
    </source>
</evidence>
<evidence type="ECO:0000313" key="10">
    <source>
        <dbReference type="Proteomes" id="UP000689195"/>
    </source>
</evidence>
<evidence type="ECO:0000256" key="4">
    <source>
        <dbReference type="ARBA" id="ARBA00022679"/>
    </source>
</evidence>
<dbReference type="OrthoDB" id="305339at2759"/>
<dbReference type="InterPro" id="IPR052969">
    <property type="entry name" value="Thr-specific_kinase-like"/>
</dbReference>
<dbReference type="Pfam" id="PF02816">
    <property type="entry name" value="Alpha_kinase"/>
    <property type="match status" value="1"/>
</dbReference>
<reference evidence="9" key="1">
    <citation type="submission" date="2021-01" db="EMBL/GenBank/DDBJ databases">
        <authorList>
            <consortium name="Genoscope - CEA"/>
            <person name="William W."/>
        </authorList>
    </citation>
    <scope>NUCLEOTIDE SEQUENCE</scope>
</reference>
<evidence type="ECO:0000256" key="6">
    <source>
        <dbReference type="ARBA" id="ARBA00022777"/>
    </source>
</evidence>
<feature type="domain" description="Alpha-type protein kinase" evidence="8">
    <location>
        <begin position="481"/>
        <end position="731"/>
    </location>
</feature>
<protein>
    <recommendedName>
        <fullName evidence="11">Alpha-type protein kinase domain-containing protein</fullName>
    </recommendedName>
</protein>
<comment type="subcellular location">
    <subcellularLocation>
        <location evidence="1">Secreted</location>
    </subcellularLocation>
</comment>
<dbReference type="InterPro" id="IPR056861">
    <property type="entry name" value="HMCN1-like_VWA"/>
</dbReference>
<keyword evidence="4" id="KW-0808">Transferase</keyword>
<comment type="caution">
    <text evidence="9">The sequence shown here is derived from an EMBL/GenBank/DDBJ whole genome shotgun (WGS) entry which is preliminary data.</text>
</comment>
<dbReference type="PROSITE" id="PS50234">
    <property type="entry name" value="VWFA"/>
    <property type="match status" value="1"/>
</dbReference>
<feature type="domain" description="VWFA" evidence="7">
    <location>
        <begin position="256"/>
        <end position="489"/>
    </location>
</feature>
<evidence type="ECO:0000259" key="8">
    <source>
        <dbReference type="PROSITE" id="PS51158"/>
    </source>
</evidence>
<keyword evidence="6" id="KW-0418">Kinase</keyword>
<dbReference type="GO" id="GO:0004674">
    <property type="term" value="F:protein serine/threonine kinase activity"/>
    <property type="evidence" value="ECO:0007669"/>
    <property type="project" value="UniProtKB-KW"/>
</dbReference>
<keyword evidence="5" id="KW-0732">Signal</keyword>
<evidence type="ECO:0000259" key="7">
    <source>
        <dbReference type="PROSITE" id="PS50234"/>
    </source>
</evidence>
<dbReference type="InterPro" id="IPR004166">
    <property type="entry name" value="a-kinase_dom"/>
</dbReference>